<reference evidence="2" key="1">
    <citation type="submission" date="2023-07" db="EMBL/GenBank/DDBJ databases">
        <authorList>
            <person name="Pelsma A.J. K."/>
        </authorList>
    </citation>
    <scope>NUCLEOTIDE SEQUENCE</scope>
</reference>
<accession>A0AA48M379</accession>
<dbReference type="SUPFAM" id="SSF158791">
    <property type="entry name" value="MgtE N-terminal domain-like"/>
    <property type="match status" value="1"/>
</dbReference>
<protein>
    <recommendedName>
        <fullName evidence="3">Magnesium transporter MgtE intracellular domain-containing protein</fullName>
    </recommendedName>
</protein>
<gene>
    <name evidence="2" type="ORF">AMST5_04077</name>
</gene>
<evidence type="ECO:0008006" key="3">
    <source>
        <dbReference type="Google" id="ProtNLM"/>
    </source>
</evidence>
<organism evidence="2">
    <name type="scientific">freshwater sediment metagenome</name>
    <dbReference type="NCBI Taxonomy" id="556182"/>
    <lineage>
        <taxon>unclassified sequences</taxon>
        <taxon>metagenomes</taxon>
        <taxon>ecological metagenomes</taxon>
    </lineage>
</organism>
<evidence type="ECO:0000313" key="2">
    <source>
        <dbReference type="EMBL" id="CAJ0890760.1"/>
    </source>
</evidence>
<sequence>MRFAVAMTGRAAAWALSVAVPCGSAQAQARAAPKEQQQFCSNIAASSETLRLERRRKELADLEAEVGKRLEALETRQNELRVLVDRLDAFERTASEALLGLYSRMKPDAAAAQIAELDEDLGAALVLQLKPKVSSAILGEMNAARAAALAKKISDLRKASAGRKP</sequence>
<dbReference type="AlphaFoldDB" id="A0AA48M379"/>
<keyword evidence="1" id="KW-0175">Coiled coil</keyword>
<name>A0AA48M379_9ZZZZ</name>
<proteinExistence type="predicted"/>
<evidence type="ECO:0000256" key="1">
    <source>
        <dbReference type="SAM" id="Coils"/>
    </source>
</evidence>
<feature type="coiled-coil region" evidence="1">
    <location>
        <begin position="45"/>
        <end position="93"/>
    </location>
</feature>
<dbReference type="EMBL" id="OY288114">
    <property type="protein sequence ID" value="CAJ0890760.1"/>
    <property type="molecule type" value="Genomic_DNA"/>
</dbReference>